<dbReference type="Proteomes" id="UP000046393">
    <property type="component" value="Unplaced"/>
</dbReference>
<dbReference type="WBParaSite" id="SMUV_0000825501-mRNA-1">
    <property type="protein sequence ID" value="SMUV_0000825501-mRNA-1"/>
    <property type="gene ID" value="SMUV_0000825501"/>
</dbReference>
<protein>
    <submittedName>
        <fullName evidence="2">FGE-sulfatase domain-containing protein</fullName>
    </submittedName>
</protein>
<organism evidence="1 2">
    <name type="scientific">Syphacia muris</name>
    <dbReference type="NCBI Taxonomy" id="451379"/>
    <lineage>
        <taxon>Eukaryota</taxon>
        <taxon>Metazoa</taxon>
        <taxon>Ecdysozoa</taxon>
        <taxon>Nematoda</taxon>
        <taxon>Chromadorea</taxon>
        <taxon>Rhabditida</taxon>
        <taxon>Spirurina</taxon>
        <taxon>Oxyuridomorpha</taxon>
        <taxon>Oxyuroidea</taxon>
        <taxon>Oxyuridae</taxon>
        <taxon>Syphacia</taxon>
    </lineage>
</organism>
<name>A0A0N5ATT5_9BILA</name>
<evidence type="ECO:0000313" key="2">
    <source>
        <dbReference type="WBParaSite" id="SMUV_0000825501-mRNA-1"/>
    </source>
</evidence>
<sequence length="254" mass="30413">MEWKNCQALKAVFDGLRHLYVRNNDEQNCDCRDWYGGCRRNNESWIDDDTWYYSCNSYNRSESKFLGCKTSWRINRTLITANDNRTINGFWYSCDITKFRIKYEQEAACVDDCDVYHVGDTFRHGYFQYICLESGKWITGCFYQNETKDWVLMRIGETRYNGLVKHVCDKYSDYPGRVQYYAQVRDDIPFKTPQNKGINQNLPLQADNRLKYQPVRWLHETASYFTECSDKYNVKIRYLPPTVKEWSTAAPYHR</sequence>
<proteinExistence type="predicted"/>
<dbReference type="AlphaFoldDB" id="A0A0N5ATT5"/>
<keyword evidence="1" id="KW-1185">Reference proteome</keyword>
<reference evidence="2" key="1">
    <citation type="submission" date="2017-02" db="UniProtKB">
        <authorList>
            <consortium name="WormBaseParasite"/>
        </authorList>
    </citation>
    <scope>IDENTIFICATION</scope>
</reference>
<accession>A0A0N5ATT5</accession>
<evidence type="ECO:0000313" key="1">
    <source>
        <dbReference type="Proteomes" id="UP000046393"/>
    </source>
</evidence>
<dbReference type="STRING" id="451379.A0A0N5ATT5"/>